<evidence type="ECO:0000313" key="2">
    <source>
        <dbReference type="EMBL" id="MEL3956888.1"/>
    </source>
</evidence>
<organism evidence="2 3">
    <name type="scientific">Caldifermentibacillus hisashii</name>
    <dbReference type="NCBI Taxonomy" id="996558"/>
    <lineage>
        <taxon>Bacteria</taxon>
        <taxon>Bacillati</taxon>
        <taxon>Bacillota</taxon>
        <taxon>Bacilli</taxon>
        <taxon>Bacillales</taxon>
        <taxon>Bacillaceae</taxon>
        <taxon>Caldifermentibacillus</taxon>
    </lineage>
</organism>
<dbReference type="Pfam" id="PF06114">
    <property type="entry name" value="Peptidase_M78"/>
    <property type="match status" value="1"/>
</dbReference>
<gene>
    <name evidence="2" type="ORF">NST17_06720</name>
</gene>
<comment type="caution">
    <text evidence="2">The sequence shown here is derived from an EMBL/GenBank/DDBJ whole genome shotgun (WGS) entry which is preliminary data.</text>
</comment>
<accession>A0ABU9JVL0</accession>
<protein>
    <submittedName>
        <fullName evidence="2">ImmA/IrrE family metallo-endopeptidase</fullName>
    </submittedName>
</protein>
<feature type="domain" description="IrrE N-terminal-like" evidence="1">
    <location>
        <begin position="11"/>
        <end position="120"/>
    </location>
</feature>
<proteinExistence type="predicted"/>
<dbReference type="InterPro" id="IPR010359">
    <property type="entry name" value="IrrE_HExxH"/>
</dbReference>
<dbReference type="RefSeq" id="WP_342019962.1">
    <property type="nucleotide sequence ID" value="NZ_JBBYAK010000001.1"/>
</dbReference>
<dbReference type="EMBL" id="JBBYAK010000001">
    <property type="protein sequence ID" value="MEL3956888.1"/>
    <property type="molecule type" value="Genomic_DNA"/>
</dbReference>
<sequence>MGYEDLLLESESLGVSVYEKTLSDRIKGLYSNNVVCINKKIESSIEKACVLAEELGHYHTTSGNILDQTKLINRKQEKLAQSWGYEKLVPLHKIIEAHKNHVTGRFELAEFLGVTESFLECAIERYRERFGDTVKYENYTICFNPLGVIEMFDY</sequence>
<evidence type="ECO:0000313" key="3">
    <source>
        <dbReference type="Proteomes" id="UP001459714"/>
    </source>
</evidence>
<evidence type="ECO:0000259" key="1">
    <source>
        <dbReference type="Pfam" id="PF06114"/>
    </source>
</evidence>
<keyword evidence="3" id="KW-1185">Reference proteome</keyword>
<reference evidence="2 3" key="1">
    <citation type="submission" date="2024-03" db="EMBL/GenBank/DDBJ databases">
        <title>Bacilli Hybrid Assemblies.</title>
        <authorList>
            <person name="Kovac J."/>
        </authorList>
    </citation>
    <scope>NUCLEOTIDE SEQUENCE [LARGE SCALE GENOMIC DNA]</scope>
    <source>
        <strain evidence="2 3">FSL M8-0022</strain>
    </source>
</reference>
<name>A0ABU9JVL0_9BACI</name>
<dbReference type="Proteomes" id="UP001459714">
    <property type="component" value="Unassembled WGS sequence"/>
</dbReference>